<evidence type="ECO:0000256" key="4">
    <source>
        <dbReference type="SAM" id="MobiDB-lite"/>
    </source>
</evidence>
<evidence type="ECO:0000259" key="6">
    <source>
        <dbReference type="Pfam" id="PF21050"/>
    </source>
</evidence>
<accession>A0A8J4XGZ0</accession>
<feature type="non-terminal residue" evidence="7">
    <location>
        <position position="153"/>
    </location>
</feature>
<keyword evidence="2" id="KW-0970">Cilium biogenesis/degradation</keyword>
<evidence type="ECO:0000256" key="3">
    <source>
        <dbReference type="ARBA" id="ARBA00023273"/>
    </source>
</evidence>
<feature type="signal peptide" evidence="5">
    <location>
        <begin position="1"/>
        <end position="25"/>
    </location>
</feature>
<evidence type="ECO:0000256" key="5">
    <source>
        <dbReference type="SAM" id="SignalP"/>
    </source>
</evidence>
<dbReference type="SUPFAM" id="SSF48371">
    <property type="entry name" value="ARM repeat"/>
    <property type="match status" value="1"/>
</dbReference>
<keyword evidence="8" id="KW-1185">Reference proteome</keyword>
<comment type="caution">
    <text evidence="7">The sequence shown here is derived from an EMBL/GenBank/DDBJ whole genome shotgun (WGS) entry which is preliminary data.</text>
</comment>
<dbReference type="GO" id="GO:0036064">
    <property type="term" value="C:ciliary basal body"/>
    <property type="evidence" value="ECO:0007669"/>
    <property type="project" value="InterPro"/>
</dbReference>
<keyword evidence="5" id="KW-0732">Signal</keyword>
<feature type="non-terminal residue" evidence="7">
    <location>
        <position position="1"/>
    </location>
</feature>
<evidence type="ECO:0000313" key="7">
    <source>
        <dbReference type="EMBL" id="KAF5909843.1"/>
    </source>
</evidence>
<dbReference type="Proteomes" id="UP000727407">
    <property type="component" value="Unassembled WGS sequence"/>
</dbReference>
<protein>
    <submittedName>
        <fullName evidence="7">LisH domain-containing protein ARMC9 isoform X1</fullName>
    </submittedName>
</protein>
<dbReference type="PANTHER" id="PTHR14881">
    <property type="entry name" value="LISH DOMAIN-CONTAINING PROTEIN ARMC9"/>
    <property type="match status" value="1"/>
</dbReference>
<organism evidence="7 8">
    <name type="scientific">Clarias magur</name>
    <name type="common">Asian catfish</name>
    <name type="synonym">Macropteronotus magur</name>
    <dbReference type="NCBI Taxonomy" id="1594786"/>
    <lineage>
        <taxon>Eukaryota</taxon>
        <taxon>Metazoa</taxon>
        <taxon>Chordata</taxon>
        <taxon>Craniata</taxon>
        <taxon>Vertebrata</taxon>
        <taxon>Euteleostomi</taxon>
        <taxon>Actinopterygii</taxon>
        <taxon>Neopterygii</taxon>
        <taxon>Teleostei</taxon>
        <taxon>Ostariophysi</taxon>
        <taxon>Siluriformes</taxon>
        <taxon>Clariidae</taxon>
        <taxon>Clarias</taxon>
    </lineage>
</organism>
<dbReference type="PANTHER" id="PTHR14881:SF4">
    <property type="entry name" value="LISH DOMAIN-CONTAINING PROTEIN ARMC9"/>
    <property type="match status" value="1"/>
</dbReference>
<feature type="compositionally biased region" description="Basic and acidic residues" evidence="4">
    <location>
        <begin position="134"/>
        <end position="143"/>
    </location>
</feature>
<keyword evidence="3" id="KW-0966">Cell projection</keyword>
<proteinExistence type="predicted"/>
<dbReference type="GO" id="GO:0097542">
    <property type="term" value="C:ciliary tip"/>
    <property type="evidence" value="ECO:0007669"/>
    <property type="project" value="TreeGrafter"/>
</dbReference>
<evidence type="ECO:0000313" key="8">
    <source>
        <dbReference type="Proteomes" id="UP000727407"/>
    </source>
</evidence>
<dbReference type="AlphaFoldDB" id="A0A8J4XGZ0"/>
<feature type="domain" description="LisH" evidence="6">
    <location>
        <begin position="7"/>
        <end position="72"/>
    </location>
</feature>
<sequence>RVHQSALIRLGLIAWLVDELQDSDSLSDYTVECAVTLLMTLCLRTQGKRKCAEKAKPVLKVLTDLLGHENHESLEEILRCYMKEENPELNRALEFIIKHLNSEETPKDDLESGDEEEDEDEEDMMEPDLDKEEDLQPQHKELSGELLLTEYLG</sequence>
<reference evidence="7" key="1">
    <citation type="submission" date="2020-07" db="EMBL/GenBank/DDBJ databases">
        <title>Clarias magur genome sequencing, assembly and annotation.</title>
        <authorList>
            <person name="Kushwaha B."/>
            <person name="Kumar R."/>
            <person name="Das P."/>
            <person name="Joshi C.G."/>
            <person name="Kumar D."/>
            <person name="Nagpure N.S."/>
            <person name="Pandey M."/>
            <person name="Agarwal S."/>
            <person name="Srivastava S."/>
            <person name="Singh M."/>
            <person name="Sahoo L."/>
            <person name="Jayasankar P."/>
            <person name="Meher P.K."/>
            <person name="Koringa P.G."/>
            <person name="Iquebal M.A."/>
            <person name="Das S.P."/>
            <person name="Bit A."/>
            <person name="Patnaik S."/>
            <person name="Patel N."/>
            <person name="Shah T.M."/>
            <person name="Hinsu A."/>
            <person name="Jena J.K."/>
        </authorList>
    </citation>
    <scope>NUCLEOTIDE SEQUENCE</scope>
    <source>
        <strain evidence="7">CIFAMagur01</strain>
        <tissue evidence="7">Testis</tissue>
    </source>
</reference>
<dbReference type="OrthoDB" id="538223at2759"/>
<dbReference type="Gene3D" id="1.25.10.10">
    <property type="entry name" value="Leucine-rich Repeat Variant"/>
    <property type="match status" value="1"/>
</dbReference>
<feature type="chain" id="PRO_5035146354" evidence="5">
    <location>
        <begin position="26"/>
        <end position="153"/>
    </location>
</feature>
<evidence type="ECO:0000256" key="2">
    <source>
        <dbReference type="ARBA" id="ARBA00022794"/>
    </source>
</evidence>
<dbReference type="GO" id="GO:0060271">
    <property type="term" value="P:cilium assembly"/>
    <property type="evidence" value="ECO:0007669"/>
    <property type="project" value="InterPro"/>
</dbReference>
<dbReference type="GO" id="GO:0005813">
    <property type="term" value="C:centrosome"/>
    <property type="evidence" value="ECO:0007669"/>
    <property type="project" value="UniProtKB-SubCell"/>
</dbReference>
<dbReference type="EMBL" id="QNUK01000002">
    <property type="protein sequence ID" value="KAF5909843.1"/>
    <property type="molecule type" value="Genomic_DNA"/>
</dbReference>
<dbReference type="InterPro" id="IPR048959">
    <property type="entry name" value="ARMC9_ARM_dom"/>
</dbReference>
<evidence type="ECO:0000256" key="1">
    <source>
        <dbReference type="ARBA" id="ARBA00004120"/>
    </source>
</evidence>
<dbReference type="InterPro" id="IPR040369">
    <property type="entry name" value="ARMC9"/>
</dbReference>
<feature type="compositionally biased region" description="Acidic residues" evidence="4">
    <location>
        <begin position="111"/>
        <end position="133"/>
    </location>
</feature>
<dbReference type="InterPro" id="IPR016024">
    <property type="entry name" value="ARM-type_fold"/>
</dbReference>
<dbReference type="Pfam" id="PF21050">
    <property type="entry name" value="ARMC9_ARM"/>
    <property type="match status" value="1"/>
</dbReference>
<dbReference type="InterPro" id="IPR011989">
    <property type="entry name" value="ARM-like"/>
</dbReference>
<dbReference type="GO" id="GO:0005814">
    <property type="term" value="C:centriole"/>
    <property type="evidence" value="ECO:0007669"/>
    <property type="project" value="TreeGrafter"/>
</dbReference>
<feature type="region of interest" description="Disordered" evidence="4">
    <location>
        <begin position="102"/>
        <end position="153"/>
    </location>
</feature>
<gene>
    <name evidence="7" type="primary">armc9</name>
    <name evidence="7" type="ORF">DAT39_000464</name>
</gene>
<comment type="subcellular location">
    <subcellularLocation>
        <location evidence="1">Cytoplasm</location>
        <location evidence="1">Cytoskeleton</location>
        <location evidence="1">Cilium basal body</location>
    </subcellularLocation>
</comment>
<name>A0A8J4XGZ0_CLAMG</name>